<dbReference type="AlphaFoldDB" id="A0A7J0EW75"/>
<dbReference type="EMBL" id="BJWL01000007">
    <property type="protein sequence ID" value="GFY90653.1"/>
    <property type="molecule type" value="Genomic_DNA"/>
</dbReference>
<organism evidence="1 2">
    <name type="scientific">Actinidia rufa</name>
    <dbReference type="NCBI Taxonomy" id="165716"/>
    <lineage>
        <taxon>Eukaryota</taxon>
        <taxon>Viridiplantae</taxon>
        <taxon>Streptophyta</taxon>
        <taxon>Embryophyta</taxon>
        <taxon>Tracheophyta</taxon>
        <taxon>Spermatophyta</taxon>
        <taxon>Magnoliopsida</taxon>
        <taxon>eudicotyledons</taxon>
        <taxon>Gunneridae</taxon>
        <taxon>Pentapetalae</taxon>
        <taxon>asterids</taxon>
        <taxon>Ericales</taxon>
        <taxon>Actinidiaceae</taxon>
        <taxon>Actinidia</taxon>
    </lineage>
</organism>
<reference evidence="1 2" key="1">
    <citation type="submission" date="2019-07" db="EMBL/GenBank/DDBJ databases">
        <title>De Novo Assembly of kiwifruit Actinidia rufa.</title>
        <authorList>
            <person name="Sugita-Konishi S."/>
            <person name="Sato K."/>
            <person name="Mori E."/>
            <person name="Abe Y."/>
            <person name="Kisaki G."/>
            <person name="Hamano K."/>
            <person name="Suezawa K."/>
            <person name="Otani M."/>
            <person name="Fukuda T."/>
            <person name="Manabe T."/>
            <person name="Gomi K."/>
            <person name="Tabuchi M."/>
            <person name="Akimitsu K."/>
            <person name="Kataoka I."/>
        </authorList>
    </citation>
    <scope>NUCLEOTIDE SEQUENCE [LARGE SCALE GENOMIC DNA]</scope>
    <source>
        <strain evidence="2">cv. Fuchu</strain>
    </source>
</reference>
<dbReference type="Proteomes" id="UP000585474">
    <property type="component" value="Unassembled WGS sequence"/>
</dbReference>
<comment type="caution">
    <text evidence="1">The sequence shown here is derived from an EMBL/GenBank/DDBJ whole genome shotgun (WGS) entry which is preliminary data.</text>
</comment>
<accession>A0A7J0EW75</accession>
<keyword evidence="2" id="KW-1185">Reference proteome</keyword>
<protein>
    <submittedName>
        <fullName evidence="1">Uncharacterized protein</fullName>
    </submittedName>
</protein>
<sequence length="315" mass="35116">MTQSDLDNPREKYSFPPRIQLRIPEEGETILSACPGEVAFYEAAFPAGLRCLYVLSLLPDVGWYYFKARPDKNLLRGSPSNRKGFLDLEGRQVGKNCNKLPALIENEAKRIVEVLMKIESRGYFEVLKILDSKTLKKYFARGCMEVSSSGRENTTSGDEDLQDSIRDMLPSSTGNFTSTEANALSNRSACTFSLSERNLFQQRRAYRCTSTLSLSSELLYGQPSLVAPSYIWPDFCMYPKASPCALVPLWILQVYSSGIHALALSVSVQRLLSSSILLANITRLMSDNSSSCVDIFPPIDIALQSSFPCSIFCFP</sequence>
<name>A0A7J0EW75_9ERIC</name>
<evidence type="ECO:0000313" key="2">
    <source>
        <dbReference type="Proteomes" id="UP000585474"/>
    </source>
</evidence>
<dbReference type="OrthoDB" id="1750920at2759"/>
<evidence type="ECO:0000313" key="1">
    <source>
        <dbReference type="EMBL" id="GFY90653.1"/>
    </source>
</evidence>
<proteinExistence type="predicted"/>
<gene>
    <name evidence="1" type="ORF">Acr_07g0008500</name>
</gene>